<evidence type="ECO:0000256" key="7">
    <source>
        <dbReference type="ARBA" id="ARBA00023163"/>
    </source>
</evidence>
<keyword evidence="7 10" id="KW-0804">Transcription</keyword>
<keyword evidence="8 10" id="KW-0234">DNA repair</keyword>
<dbReference type="FunFam" id="2.30.29.150:FF:000001">
    <property type="entry name" value="Fact complex subunit ssrp1"/>
    <property type="match status" value="1"/>
</dbReference>
<dbReference type="InterPro" id="IPR035417">
    <property type="entry name" value="SSRP1/POB3_N"/>
</dbReference>
<keyword evidence="9 10" id="KW-0539">Nucleus</keyword>
<evidence type="ECO:0000256" key="1">
    <source>
        <dbReference type="ARBA" id="ARBA00010060"/>
    </source>
</evidence>
<dbReference type="CDD" id="cd13231">
    <property type="entry name" value="PH2_SSRP1-like"/>
    <property type="match status" value="1"/>
</dbReference>
<dbReference type="Proteomes" id="UP000769157">
    <property type="component" value="Unassembled WGS sequence"/>
</dbReference>
<dbReference type="GO" id="GO:0003677">
    <property type="term" value="F:DNA binding"/>
    <property type="evidence" value="ECO:0007669"/>
    <property type="project" value="InterPro"/>
</dbReference>
<dbReference type="Pfam" id="PF17292">
    <property type="entry name" value="POB3_N"/>
    <property type="match status" value="1"/>
</dbReference>
<evidence type="ECO:0000256" key="9">
    <source>
        <dbReference type="ARBA" id="ARBA00023242"/>
    </source>
</evidence>
<dbReference type="RefSeq" id="XP_046059443.1">
    <property type="nucleotide sequence ID" value="XM_046206805.1"/>
</dbReference>
<dbReference type="GO" id="GO:0006281">
    <property type="term" value="P:DNA repair"/>
    <property type="evidence" value="ECO:0007669"/>
    <property type="project" value="UniProtKB-KW"/>
</dbReference>
<comment type="subcellular location">
    <subcellularLocation>
        <location evidence="10">Nucleus</location>
    </subcellularLocation>
    <subcellularLocation>
        <location evidence="10">Chromosome</location>
    </subcellularLocation>
</comment>
<dbReference type="EMBL" id="JAEUBE010000378">
    <property type="protein sequence ID" value="KAH3662354.1"/>
    <property type="molecule type" value="Genomic_DNA"/>
</dbReference>
<comment type="caution">
    <text evidence="13">The sequence shown here is derived from an EMBL/GenBank/DDBJ whole genome shotgun (WGS) entry which is preliminary data.</text>
</comment>
<evidence type="ECO:0000259" key="12">
    <source>
        <dbReference type="SMART" id="SM01287"/>
    </source>
</evidence>
<dbReference type="SUPFAM" id="SSF50729">
    <property type="entry name" value="PH domain-like"/>
    <property type="match status" value="1"/>
</dbReference>
<comment type="similarity">
    <text evidence="1 10">Belongs to the SSRP1 family.</text>
</comment>
<gene>
    <name evidence="13" type="ORF">OGAPHI_005606</name>
</gene>
<feature type="compositionally biased region" description="Acidic residues" evidence="11">
    <location>
        <begin position="180"/>
        <end position="193"/>
    </location>
</feature>
<evidence type="ECO:0000313" key="14">
    <source>
        <dbReference type="Proteomes" id="UP000769157"/>
    </source>
</evidence>
<keyword evidence="5 10" id="KW-0227">DNA damage</keyword>
<keyword evidence="14" id="KW-1185">Reference proteome</keyword>
<evidence type="ECO:0000313" key="13">
    <source>
        <dbReference type="EMBL" id="KAH3662354.1"/>
    </source>
</evidence>
<reference evidence="13" key="2">
    <citation type="submission" date="2021-01" db="EMBL/GenBank/DDBJ databases">
        <authorList>
            <person name="Schikora-Tamarit M.A."/>
        </authorList>
    </citation>
    <scope>NUCLEOTIDE SEQUENCE</scope>
    <source>
        <strain evidence="13">CBS6075</strain>
    </source>
</reference>
<feature type="region of interest" description="Disordered" evidence="11">
    <location>
        <begin position="179"/>
        <end position="198"/>
    </location>
</feature>
<feature type="compositionally biased region" description="Acidic residues" evidence="11">
    <location>
        <begin position="470"/>
        <end position="507"/>
    </location>
</feature>
<dbReference type="CDD" id="cd13229">
    <property type="entry name" value="PH_TFIIH"/>
    <property type="match status" value="1"/>
</dbReference>
<evidence type="ECO:0000256" key="4">
    <source>
        <dbReference type="ARBA" id="ARBA00022705"/>
    </source>
</evidence>
<dbReference type="PRINTS" id="PR00887">
    <property type="entry name" value="SSRCOGNITION"/>
</dbReference>
<dbReference type="InterPro" id="IPR050454">
    <property type="entry name" value="RTT106/SSRP1_HistChap/FACT"/>
</dbReference>
<keyword evidence="6 10" id="KW-0805">Transcription regulation</keyword>
<evidence type="ECO:0000256" key="2">
    <source>
        <dbReference type="ARBA" id="ARBA00014978"/>
    </source>
</evidence>
<dbReference type="InterPro" id="IPR038167">
    <property type="entry name" value="SSRP1_sf"/>
</dbReference>
<evidence type="ECO:0000256" key="8">
    <source>
        <dbReference type="ARBA" id="ARBA00023204"/>
    </source>
</evidence>
<keyword evidence="3 10" id="KW-0158">Chromosome</keyword>
<name>A0A9P8P0D5_9ASCO</name>
<evidence type="ECO:0000256" key="3">
    <source>
        <dbReference type="ARBA" id="ARBA00022454"/>
    </source>
</evidence>
<dbReference type="Gene3D" id="2.30.29.150">
    <property type="match status" value="1"/>
</dbReference>
<dbReference type="InterPro" id="IPR013719">
    <property type="entry name" value="RTT106/SPT16-like_middle_dom"/>
</dbReference>
<dbReference type="InterPro" id="IPR000969">
    <property type="entry name" value="SSRP1/POB3"/>
</dbReference>
<dbReference type="InterPro" id="IPR048993">
    <property type="entry name" value="SSRP1-like_PH1"/>
</dbReference>
<protein>
    <recommendedName>
        <fullName evidence="2 10">FACT complex subunit POB3</fullName>
    </recommendedName>
</protein>
<keyword evidence="4 10" id="KW-0235">DNA replication</keyword>
<dbReference type="PANTHER" id="PTHR45849">
    <property type="entry name" value="FACT COMPLEX SUBUNIT SSRP1"/>
    <property type="match status" value="1"/>
</dbReference>
<evidence type="ECO:0000256" key="10">
    <source>
        <dbReference type="RuleBase" id="RU364013"/>
    </source>
</evidence>
<dbReference type="PANTHER" id="PTHR45849:SF1">
    <property type="entry name" value="FACT COMPLEX SUBUNIT SSRP1"/>
    <property type="match status" value="1"/>
</dbReference>
<dbReference type="SMART" id="SM01287">
    <property type="entry name" value="Rtt106"/>
    <property type="match status" value="1"/>
</dbReference>
<comment type="function">
    <text evidence="10">Component of the FACT complex, a general chromatin factor that acts to reorganize nucleosomes. The FACT complex is involved in multiple processes that require DNA as a template such as mRNA elongation, DNA replication and DNA repair. During transcription elongation the FACT complex acts as a histone chaperone that both destabilizes and restores nucleosomal structure. It facilitates the passage of RNA polymerase II and transcription by promoting the dissociation of one histone H2A-H2B dimer from the nucleosome, then subsequently promotes the reestablishment of the nucleosome following the passage of RNA polymerase II.</text>
</comment>
<evidence type="ECO:0000256" key="6">
    <source>
        <dbReference type="ARBA" id="ARBA00023015"/>
    </source>
</evidence>
<dbReference type="OrthoDB" id="498543at2759"/>
<feature type="domain" description="Histone chaperone RTT106/FACT complex subunit SPT16-like middle" evidence="12">
    <location>
        <begin position="361"/>
        <end position="455"/>
    </location>
</feature>
<sequence>MSTEYEKIYLNQSKQAGRMRIADSGLGWKAQAVPGATAKSNPFLLPSEEISSAHWSRGSRGWELRIDTKNKGVVMLDGFDQQDLNGLKNELQRNFSVPLEVREHSLRGWNWGKTQLTRNELTFNINNRPAFEIPYSDITNTNLSRKNEITVELNSTEQTDPERTGDELVEMKLYIPGTVEADEDEGEEEDKEEAPEQKSLAQIFSDQLKEKADIGQVTGEAIVSFEEILFLTPRGRYDVDFYDTFMRLRGKTYDYKLQYSQIQRIFSLPKLYQLNHLIVLQVDPPLRQGQTRYSFLTVQVSSEEEIEVDLNLDDEEYESTYKERLNKTYNNNTYMVLSSILKGFTERRVVVPGSFLSKDSQVAISCSLKANEGQLYPLEKCLLFVTKPTVLIPYSEVTNIVFSRIGSGTGASRTFDMEVNMRNGARSHSFGNMDRGEQTLLENFLKSKNVKVRNDEKVAQEMLANAMADSDGDSDMDMGSADDDESPDEDFDGGDASDDDVAEEFDSDASGSGSEDSEDDEPQKKKPKNE</sequence>
<dbReference type="GO" id="GO:0031491">
    <property type="term" value="F:nucleosome binding"/>
    <property type="evidence" value="ECO:0007669"/>
    <property type="project" value="TreeGrafter"/>
</dbReference>
<dbReference type="Pfam" id="PF21103">
    <property type="entry name" value="PH1_SSRP1-like"/>
    <property type="match status" value="1"/>
</dbReference>
<dbReference type="Pfam" id="PF08512">
    <property type="entry name" value="Rttp106-like_middle"/>
    <property type="match status" value="1"/>
</dbReference>
<evidence type="ECO:0000256" key="11">
    <source>
        <dbReference type="SAM" id="MobiDB-lite"/>
    </source>
</evidence>
<accession>A0A9P8P0D5</accession>
<dbReference type="Pfam" id="PF03531">
    <property type="entry name" value="SSrecog"/>
    <property type="match status" value="1"/>
</dbReference>
<dbReference type="InterPro" id="IPR024954">
    <property type="entry name" value="SSRP1_DD"/>
</dbReference>
<dbReference type="GO" id="GO:0042393">
    <property type="term" value="F:histone binding"/>
    <property type="evidence" value="ECO:0007669"/>
    <property type="project" value="TreeGrafter"/>
</dbReference>
<dbReference type="CDD" id="cd13230">
    <property type="entry name" value="PH1_SSRP1-like"/>
    <property type="match status" value="1"/>
</dbReference>
<feature type="region of interest" description="Disordered" evidence="11">
    <location>
        <begin position="466"/>
        <end position="530"/>
    </location>
</feature>
<evidence type="ECO:0000256" key="5">
    <source>
        <dbReference type="ARBA" id="ARBA00022763"/>
    </source>
</evidence>
<dbReference type="AlphaFoldDB" id="A0A9P8P0D5"/>
<proteinExistence type="inferred from homology"/>
<organism evidence="13 14">
    <name type="scientific">Ogataea philodendri</name>
    <dbReference type="NCBI Taxonomy" id="1378263"/>
    <lineage>
        <taxon>Eukaryota</taxon>
        <taxon>Fungi</taxon>
        <taxon>Dikarya</taxon>
        <taxon>Ascomycota</taxon>
        <taxon>Saccharomycotina</taxon>
        <taxon>Pichiomycetes</taxon>
        <taxon>Pichiales</taxon>
        <taxon>Pichiaceae</taxon>
        <taxon>Ogataea</taxon>
    </lineage>
</organism>
<dbReference type="Gene3D" id="2.30.29.30">
    <property type="entry name" value="Pleckstrin-homology domain (PH domain)/Phosphotyrosine-binding domain (PTB)"/>
    <property type="match status" value="2"/>
</dbReference>
<reference evidence="13" key="1">
    <citation type="journal article" date="2021" name="Open Biol.">
        <title>Shared evolutionary footprints suggest mitochondrial oxidative damage underlies multiple complex I losses in fungi.</title>
        <authorList>
            <person name="Schikora-Tamarit M.A."/>
            <person name="Marcet-Houben M."/>
            <person name="Nosek J."/>
            <person name="Gabaldon T."/>
        </authorList>
    </citation>
    <scope>NUCLEOTIDE SEQUENCE</scope>
    <source>
        <strain evidence="13">CBS6075</strain>
    </source>
</reference>
<dbReference type="GO" id="GO:0006260">
    <property type="term" value="P:DNA replication"/>
    <property type="evidence" value="ECO:0007669"/>
    <property type="project" value="UniProtKB-KW"/>
</dbReference>
<dbReference type="GeneID" id="70237570"/>
<dbReference type="InterPro" id="IPR011993">
    <property type="entry name" value="PH-like_dom_sf"/>
</dbReference>
<dbReference type="Gene3D" id="2.30.29.220">
    <property type="entry name" value="Structure-specific recognition protein (SSRP1)"/>
    <property type="match status" value="1"/>
</dbReference>
<dbReference type="GO" id="GO:0035101">
    <property type="term" value="C:FACT complex"/>
    <property type="evidence" value="ECO:0007669"/>
    <property type="project" value="TreeGrafter"/>
</dbReference>